<evidence type="ECO:0000256" key="2">
    <source>
        <dbReference type="ARBA" id="ARBA00022884"/>
    </source>
</evidence>
<comment type="subcellular location">
    <subcellularLocation>
        <location evidence="1">Nucleus</location>
    </subcellularLocation>
</comment>
<evidence type="ECO:0000313" key="5">
    <source>
        <dbReference type="RefSeq" id="XP_028133578.1"/>
    </source>
</evidence>
<dbReference type="Gene3D" id="1.10.720.30">
    <property type="entry name" value="SAP domain"/>
    <property type="match status" value="1"/>
</dbReference>
<dbReference type="GO" id="GO:0003723">
    <property type="term" value="F:RNA binding"/>
    <property type="evidence" value="ECO:0007669"/>
    <property type="project" value="UniProtKB-KW"/>
</dbReference>
<dbReference type="GO" id="GO:0050684">
    <property type="term" value="P:regulation of mRNA processing"/>
    <property type="evidence" value="ECO:0007669"/>
    <property type="project" value="TreeGrafter"/>
</dbReference>
<dbReference type="PROSITE" id="PS50800">
    <property type="entry name" value="SAP"/>
    <property type="match status" value="1"/>
</dbReference>
<dbReference type="RefSeq" id="XP_028133581.1">
    <property type="nucleotide sequence ID" value="XM_028277780.1"/>
</dbReference>
<dbReference type="InterPro" id="IPR003034">
    <property type="entry name" value="SAP_dom"/>
</dbReference>
<feature type="domain" description="SAP" evidence="4">
    <location>
        <begin position="9"/>
        <end position="43"/>
    </location>
</feature>
<dbReference type="RefSeq" id="XP_028133578.1">
    <property type="nucleotide sequence ID" value="XM_028277777.1"/>
</dbReference>
<evidence type="ECO:0000256" key="1">
    <source>
        <dbReference type="ARBA" id="ARBA00004123"/>
    </source>
</evidence>
<gene>
    <name evidence="5" type="primary">LOC114328829</name>
    <name evidence="6" type="synonym">LOC114328830</name>
</gene>
<dbReference type="GO" id="GO:0006357">
    <property type="term" value="P:regulation of transcription by RNA polymerase II"/>
    <property type="evidence" value="ECO:0007669"/>
    <property type="project" value="TreeGrafter"/>
</dbReference>
<dbReference type="PANTHER" id="PTHR15683:SF8">
    <property type="entry name" value="SCAFFOLD ATTACHMENT FACTOR B, ISOFORM B"/>
    <property type="match status" value="1"/>
</dbReference>
<dbReference type="PANTHER" id="PTHR15683">
    <property type="entry name" value="SCAFFOLD ATTACHMENT FACTOR B-RELATED"/>
    <property type="match status" value="1"/>
</dbReference>
<dbReference type="AlphaFoldDB" id="A0A6P7FKW6"/>
<dbReference type="GO" id="GO:0043565">
    <property type="term" value="F:sequence-specific DNA binding"/>
    <property type="evidence" value="ECO:0007669"/>
    <property type="project" value="TreeGrafter"/>
</dbReference>
<accession>A0A6P7FKW6</accession>
<proteinExistence type="predicted"/>
<dbReference type="InterPro" id="IPR036361">
    <property type="entry name" value="SAP_dom_sf"/>
</dbReference>
<evidence type="ECO:0000313" key="6">
    <source>
        <dbReference type="RefSeq" id="XP_028133581.1"/>
    </source>
</evidence>
<dbReference type="InterPro" id="IPR051738">
    <property type="entry name" value="SAF_Modulators"/>
</dbReference>
<sequence length="142" mass="15784">MSSQHKQKITDLLDKELRKELENRDMDTTGKKADLVERLKNALQEEGQHPETYLFEDKHAAVISSISKVSGEVTQVSTDITSLENKVSADITSLEHKVFSEILKVLGDISSLESKMTNEISASISKVTSDFDDKISSLKSTL</sequence>
<evidence type="ECO:0000256" key="3">
    <source>
        <dbReference type="ARBA" id="ARBA00023242"/>
    </source>
</evidence>
<name>A0A6P7FKW6_DIAVI</name>
<keyword evidence="3" id="KW-0539">Nucleus</keyword>
<dbReference type="GO" id="GO:0005634">
    <property type="term" value="C:nucleus"/>
    <property type="evidence" value="ECO:0007669"/>
    <property type="project" value="UniProtKB-SubCell"/>
</dbReference>
<reference evidence="5 6" key="1">
    <citation type="submission" date="2025-04" db="UniProtKB">
        <authorList>
            <consortium name="RefSeq"/>
        </authorList>
    </citation>
    <scope>IDENTIFICATION</scope>
    <source>
        <tissue evidence="5 6">Whole insect</tissue>
    </source>
</reference>
<dbReference type="SUPFAM" id="SSF68906">
    <property type="entry name" value="SAP domain"/>
    <property type="match status" value="1"/>
</dbReference>
<keyword evidence="2" id="KW-0694">RNA-binding</keyword>
<dbReference type="Pfam" id="PF02037">
    <property type="entry name" value="SAP"/>
    <property type="match status" value="1"/>
</dbReference>
<evidence type="ECO:0000259" key="4">
    <source>
        <dbReference type="PROSITE" id="PS50800"/>
    </source>
</evidence>
<dbReference type="SMART" id="SM00513">
    <property type="entry name" value="SAP"/>
    <property type="match status" value="1"/>
</dbReference>
<organism evidence="5">
    <name type="scientific">Diabrotica virgifera virgifera</name>
    <name type="common">western corn rootworm</name>
    <dbReference type="NCBI Taxonomy" id="50390"/>
    <lineage>
        <taxon>Eukaryota</taxon>
        <taxon>Metazoa</taxon>
        <taxon>Ecdysozoa</taxon>
        <taxon>Arthropoda</taxon>
        <taxon>Hexapoda</taxon>
        <taxon>Insecta</taxon>
        <taxon>Pterygota</taxon>
        <taxon>Neoptera</taxon>
        <taxon>Endopterygota</taxon>
        <taxon>Coleoptera</taxon>
        <taxon>Polyphaga</taxon>
        <taxon>Cucujiformia</taxon>
        <taxon>Chrysomeloidea</taxon>
        <taxon>Chrysomelidae</taxon>
        <taxon>Galerucinae</taxon>
        <taxon>Diabroticina</taxon>
        <taxon>Diabroticites</taxon>
        <taxon>Diabrotica</taxon>
    </lineage>
</organism>
<protein>
    <submittedName>
        <fullName evidence="5 6">Scaffold attachment factor B2-like</fullName>
    </submittedName>
</protein>